<gene>
    <name evidence="2" type="ORF">BI364_06870</name>
</gene>
<dbReference type="KEGG" id="aprs:BI364_06870"/>
<evidence type="ECO:0000313" key="3">
    <source>
        <dbReference type="Proteomes" id="UP000095401"/>
    </source>
</evidence>
<evidence type="ECO:0000259" key="1">
    <source>
        <dbReference type="SMART" id="SM01321"/>
    </source>
</evidence>
<accession>A0A1D8IMM0</accession>
<proteinExistence type="predicted"/>
<dbReference type="PANTHER" id="PTHR33360">
    <property type="entry name" value="TRANSPOSASE FOR INSERTION SEQUENCE ELEMENT IS200"/>
    <property type="match status" value="1"/>
</dbReference>
<dbReference type="InterPro" id="IPR002686">
    <property type="entry name" value="Transposase_17"/>
</dbReference>
<sequence>MENNNKSSSHAVFNIKLHIVFVTKYRRKTLAPELLDYLKEAFADCLTAWRCKLVEFGGEPDHVHLLIDIHPALDISVLINNLKTASARRARNRFAEHLAPFYKKPLFWHRAYFVGSVGRATLETVRAYVDAQGTEEHARKAKARSKTKPSA</sequence>
<dbReference type="GO" id="GO:0003677">
    <property type="term" value="F:DNA binding"/>
    <property type="evidence" value="ECO:0007669"/>
    <property type="project" value="InterPro"/>
</dbReference>
<dbReference type="Gene3D" id="3.30.70.1290">
    <property type="entry name" value="Transposase IS200-like"/>
    <property type="match status" value="1"/>
</dbReference>
<keyword evidence="3" id="KW-1185">Reference proteome</keyword>
<dbReference type="SUPFAM" id="SSF143422">
    <property type="entry name" value="Transposase IS200-like"/>
    <property type="match status" value="1"/>
</dbReference>
<dbReference type="InterPro" id="IPR036515">
    <property type="entry name" value="Transposase_17_sf"/>
</dbReference>
<dbReference type="NCBIfam" id="NF033573">
    <property type="entry name" value="transpos_IS200"/>
    <property type="match status" value="1"/>
</dbReference>
<dbReference type="Pfam" id="PF01797">
    <property type="entry name" value="Y1_Tnp"/>
    <property type="match status" value="1"/>
</dbReference>
<dbReference type="RefSeq" id="WP_070078102.1">
    <property type="nucleotide sequence ID" value="NZ_CP017415.1"/>
</dbReference>
<dbReference type="AlphaFoldDB" id="A0A1D8IMM0"/>
<evidence type="ECO:0000313" key="2">
    <source>
        <dbReference type="EMBL" id="AOU97717.1"/>
    </source>
</evidence>
<feature type="domain" description="Transposase IS200-like" evidence="1">
    <location>
        <begin position="12"/>
        <end position="132"/>
    </location>
</feature>
<dbReference type="Proteomes" id="UP000095401">
    <property type="component" value="Chromosome"/>
</dbReference>
<dbReference type="GO" id="GO:0006313">
    <property type="term" value="P:DNA transposition"/>
    <property type="evidence" value="ECO:0007669"/>
    <property type="project" value="InterPro"/>
</dbReference>
<dbReference type="EMBL" id="CP017415">
    <property type="protein sequence ID" value="AOU97717.1"/>
    <property type="molecule type" value="Genomic_DNA"/>
</dbReference>
<reference evidence="3" key="1">
    <citation type="submission" date="2016-09" db="EMBL/GenBank/DDBJ databases">
        <title>Acidihalobacter prosperus F5.</title>
        <authorList>
            <person name="Khaleque H.N."/>
            <person name="Ramsay J.P."/>
            <person name="Kaksonen A.H."/>
            <person name="Boxall N.J."/>
            <person name="Watkin E.L.J."/>
        </authorList>
    </citation>
    <scope>NUCLEOTIDE SEQUENCE [LARGE SCALE GENOMIC DNA]</scope>
    <source>
        <strain evidence="3">F5</strain>
    </source>
</reference>
<dbReference type="PANTHER" id="PTHR33360:SF2">
    <property type="entry name" value="TRANSPOSASE FOR INSERTION SEQUENCE ELEMENT IS200"/>
    <property type="match status" value="1"/>
</dbReference>
<dbReference type="SMART" id="SM01321">
    <property type="entry name" value="Y1_Tnp"/>
    <property type="match status" value="1"/>
</dbReference>
<organism evidence="2 3">
    <name type="scientific">Acidihalobacter yilgarnensis</name>
    <dbReference type="NCBI Taxonomy" id="2819280"/>
    <lineage>
        <taxon>Bacteria</taxon>
        <taxon>Pseudomonadati</taxon>
        <taxon>Pseudomonadota</taxon>
        <taxon>Gammaproteobacteria</taxon>
        <taxon>Chromatiales</taxon>
        <taxon>Ectothiorhodospiraceae</taxon>
        <taxon>Acidihalobacter</taxon>
    </lineage>
</organism>
<dbReference type="GO" id="GO:0004803">
    <property type="term" value="F:transposase activity"/>
    <property type="evidence" value="ECO:0007669"/>
    <property type="project" value="InterPro"/>
</dbReference>
<name>A0A1D8IMM0_9GAMM</name>
<protein>
    <submittedName>
        <fullName evidence="2">IS200/IS605 family transposase</fullName>
    </submittedName>
</protein>